<evidence type="ECO:0008006" key="4">
    <source>
        <dbReference type="Google" id="ProtNLM"/>
    </source>
</evidence>
<feature type="region of interest" description="Disordered" evidence="1">
    <location>
        <begin position="437"/>
        <end position="478"/>
    </location>
</feature>
<protein>
    <recommendedName>
        <fullName evidence="4">TIR domain-containing protein</fullName>
    </recommendedName>
</protein>
<feature type="compositionally biased region" description="Polar residues" evidence="1">
    <location>
        <begin position="745"/>
        <end position="757"/>
    </location>
</feature>
<dbReference type="AlphaFoldDB" id="A0A812I6M8"/>
<name>A0A812I6M8_9DINO</name>
<reference evidence="2" key="1">
    <citation type="submission" date="2021-02" db="EMBL/GenBank/DDBJ databases">
        <authorList>
            <person name="Dougan E. K."/>
            <person name="Rhodes N."/>
            <person name="Thang M."/>
            <person name="Chan C."/>
        </authorList>
    </citation>
    <scope>NUCLEOTIDE SEQUENCE</scope>
</reference>
<keyword evidence="3" id="KW-1185">Reference proteome</keyword>
<comment type="caution">
    <text evidence="2">The sequence shown here is derived from an EMBL/GenBank/DDBJ whole genome shotgun (WGS) entry which is preliminary data.</text>
</comment>
<accession>A0A812I6M8</accession>
<feature type="compositionally biased region" description="Basic and acidic residues" evidence="1">
    <location>
        <begin position="454"/>
        <end position="463"/>
    </location>
</feature>
<evidence type="ECO:0000313" key="3">
    <source>
        <dbReference type="Proteomes" id="UP000604046"/>
    </source>
</evidence>
<gene>
    <name evidence="2" type="ORF">SNAT2548_LOCUS2872</name>
</gene>
<feature type="compositionally biased region" description="Low complexity" evidence="1">
    <location>
        <begin position="797"/>
        <end position="807"/>
    </location>
</feature>
<proteinExistence type="predicted"/>
<sequence>MVVDWFMRSLHWRNLVHYRLLFDTSAALAGERWQQLRSAHAAFREQLRRSPKADRAVATIRFLGESADALGADRTAARNIPELPDIESPEPKAKANAKAKAKAKGKAKAKAQAKAKGPAPASAFTWKGALPVAEALRALPKGQVPSEPFAHEVVLLALGASFDLGDTVQELLEIRNLALVVGVALADAGMTSLREMQRHLEGSSVQCWIKAAGSETALVQAFRDAAADGEVVRERHGRGGKYMLTINWPSGATAASLKRPKSESVKDVMTAVKRQVVVKGCQLRLLLHEAALDDAADLRDLPLSVPLTVVAMDTKDLAAEALDASGLPAGMKTHVEEQIAALCQLFDELPEHLTAALDDSPVRFIKDIILKLPADRLLTFMNDTDATKKLLKSIREDQVPALLADPAAFLGPALEEQMKTQMVLQAQLAEVAVEQPSAQGQAVTSAETEPAEGGQREEDERSRPLAGPAGSALRRTGKEAETWRVVQAAGPTEGLVIQLCWGDFAEFRNGVLMAVPRSLHARLSPGFDIVREEPPTPLPEGVVPLSPIVDLFPHNTAFGGQRVVVVLPTCSGADKAWRSLPEGGWEELTEVEFFGGHAALRLDHFCKTFLGTQSPQPRRLKVRGFLSRTQRAAKCALVHSLCDGCEEQLRQTCCQDPDELAGFDECSPPKLAGLYEHGEELVLSHGKEDQEWSQRVKLLFNRFPLVTSTTISVQEPRFDVSIDDQPHTFCLPGAPTEPSERPMHQMQSDQGAQNHQTSAASSSAAAWLQTGPGLQDTAELDSGCQGLPDPQLPQPEPSASASSSVLPTVLEGHAVPPPPDAPADPVEQVRQRRSPQPDTSATASTDSPLQGGAADAHGPAALPLYVSCPPRTRIQVRAALQVLAEVGVSDEGYVTPALAGGEHEDQHLIPLRQISSFAAGVSMEHIDSMRDRSVARTVVVQAAQEQEEHTPGYTPRPSPAMSTSLQQAQRRHLLVSGRFNSPEKLEYMRAVKRLLDAERVPVYMVQTRGPGDTFGDKTMFGLHHALGMIAFCSEDYGAKTGIQYETFVELRYAHETELPIIPVQLCDAFPPMPPDDEGRRQNDVVLRRSIHRIVDIGMQDTEKVARDIVKAWNGLQGQLTRSSQTRPRPKFWPFVLRCLCCS</sequence>
<dbReference type="EMBL" id="CAJNDS010000172">
    <property type="protein sequence ID" value="CAE7021694.1"/>
    <property type="molecule type" value="Genomic_DNA"/>
</dbReference>
<feature type="compositionally biased region" description="Polar residues" evidence="1">
    <location>
        <begin position="834"/>
        <end position="848"/>
    </location>
</feature>
<evidence type="ECO:0000256" key="1">
    <source>
        <dbReference type="SAM" id="MobiDB-lite"/>
    </source>
</evidence>
<feature type="region of interest" description="Disordered" evidence="1">
    <location>
        <begin position="724"/>
        <end position="856"/>
    </location>
</feature>
<feature type="region of interest" description="Disordered" evidence="1">
    <location>
        <begin position="943"/>
        <end position="962"/>
    </location>
</feature>
<evidence type="ECO:0000313" key="2">
    <source>
        <dbReference type="EMBL" id="CAE7021694.1"/>
    </source>
</evidence>
<dbReference type="Proteomes" id="UP000604046">
    <property type="component" value="Unassembled WGS sequence"/>
</dbReference>
<feature type="compositionally biased region" description="Polar residues" evidence="1">
    <location>
        <begin position="437"/>
        <end position="447"/>
    </location>
</feature>
<organism evidence="2 3">
    <name type="scientific">Symbiodinium natans</name>
    <dbReference type="NCBI Taxonomy" id="878477"/>
    <lineage>
        <taxon>Eukaryota</taxon>
        <taxon>Sar</taxon>
        <taxon>Alveolata</taxon>
        <taxon>Dinophyceae</taxon>
        <taxon>Suessiales</taxon>
        <taxon>Symbiodiniaceae</taxon>
        <taxon>Symbiodinium</taxon>
    </lineage>
</organism>